<dbReference type="EMBL" id="DWWA01000027">
    <property type="protein sequence ID" value="HJC72211.1"/>
    <property type="molecule type" value="Genomic_DNA"/>
</dbReference>
<keyword evidence="3 6" id="KW-0378">Hydrolase</keyword>
<dbReference type="PROSITE" id="PS51910">
    <property type="entry name" value="GH18_2"/>
    <property type="match status" value="1"/>
</dbReference>
<evidence type="ECO:0000256" key="5">
    <source>
        <dbReference type="ARBA" id="ARBA00023295"/>
    </source>
</evidence>
<keyword evidence="4" id="KW-0624">Polysaccharide degradation</keyword>
<dbReference type="InterPro" id="IPR001223">
    <property type="entry name" value="Glyco_hydro18_cat"/>
</dbReference>
<gene>
    <name evidence="9" type="ORF">H9698_05400</name>
</gene>
<comment type="catalytic activity">
    <reaction evidence="1">
        <text>Random endo-hydrolysis of N-acetyl-beta-D-glucosaminide (1-&gt;4)-beta-linkages in chitin and chitodextrins.</text>
        <dbReference type="EC" id="3.2.1.14"/>
    </reaction>
</comment>
<dbReference type="SMART" id="SM00636">
    <property type="entry name" value="Glyco_18"/>
    <property type="match status" value="1"/>
</dbReference>
<dbReference type="GO" id="GO:0006032">
    <property type="term" value="P:chitin catabolic process"/>
    <property type="evidence" value="ECO:0007669"/>
    <property type="project" value="UniProtKB-KW"/>
</dbReference>
<comment type="similarity">
    <text evidence="7">Belongs to the glycosyl hydrolase 18 family.</text>
</comment>
<comment type="caution">
    <text evidence="9">The sequence shown here is derived from an EMBL/GenBank/DDBJ whole genome shotgun (WGS) entry which is preliminary data.</text>
</comment>
<evidence type="ECO:0000259" key="8">
    <source>
        <dbReference type="PROSITE" id="PS51910"/>
    </source>
</evidence>
<evidence type="ECO:0000313" key="9">
    <source>
        <dbReference type="EMBL" id="HJC72211.1"/>
    </source>
</evidence>
<dbReference type="GO" id="GO:0008843">
    <property type="term" value="F:endochitinase activity"/>
    <property type="evidence" value="ECO:0007669"/>
    <property type="project" value="UniProtKB-EC"/>
</dbReference>
<dbReference type="SUPFAM" id="SSF51445">
    <property type="entry name" value="(Trans)glycosidases"/>
    <property type="match status" value="1"/>
</dbReference>
<dbReference type="GO" id="GO:0005975">
    <property type="term" value="P:carbohydrate metabolic process"/>
    <property type="evidence" value="ECO:0007669"/>
    <property type="project" value="InterPro"/>
</dbReference>
<keyword evidence="4" id="KW-0119">Carbohydrate metabolism</keyword>
<dbReference type="InterPro" id="IPR050314">
    <property type="entry name" value="Glycosyl_Hydrlase_18"/>
</dbReference>
<dbReference type="CDD" id="cd06548">
    <property type="entry name" value="GH18_chitinase"/>
    <property type="match status" value="1"/>
</dbReference>
<dbReference type="PROSITE" id="PS01095">
    <property type="entry name" value="GH18_1"/>
    <property type="match status" value="1"/>
</dbReference>
<dbReference type="Gene3D" id="3.20.20.80">
    <property type="entry name" value="Glycosidases"/>
    <property type="match status" value="1"/>
</dbReference>
<feature type="domain" description="GH18" evidence="8">
    <location>
        <begin position="20"/>
        <end position="356"/>
    </location>
</feature>
<dbReference type="InterPro" id="IPR017853">
    <property type="entry name" value="GH"/>
</dbReference>
<evidence type="ECO:0000256" key="6">
    <source>
        <dbReference type="RuleBase" id="RU000489"/>
    </source>
</evidence>
<evidence type="ECO:0000256" key="1">
    <source>
        <dbReference type="ARBA" id="ARBA00000822"/>
    </source>
</evidence>
<proteinExistence type="inferred from homology"/>
<name>A0A9D2Q4G2_9FIRM</name>
<organism evidence="9 10">
    <name type="scientific">Candidatus Ruthenibacterium merdavium</name>
    <dbReference type="NCBI Taxonomy" id="2838752"/>
    <lineage>
        <taxon>Bacteria</taxon>
        <taxon>Bacillati</taxon>
        <taxon>Bacillota</taxon>
        <taxon>Clostridia</taxon>
        <taxon>Eubacteriales</taxon>
        <taxon>Oscillospiraceae</taxon>
        <taxon>Ruthenibacterium</taxon>
    </lineage>
</organism>
<dbReference type="Proteomes" id="UP000823918">
    <property type="component" value="Unassembled WGS sequence"/>
</dbReference>
<dbReference type="PANTHER" id="PTHR11177">
    <property type="entry name" value="CHITINASE"/>
    <property type="match status" value="1"/>
</dbReference>
<dbReference type="Gene3D" id="3.10.50.10">
    <property type="match status" value="1"/>
</dbReference>
<dbReference type="InterPro" id="IPR029070">
    <property type="entry name" value="Chitinase_insertion_sf"/>
</dbReference>
<dbReference type="InterPro" id="IPR001579">
    <property type="entry name" value="Glyco_hydro_18_chit_AS"/>
</dbReference>
<dbReference type="Pfam" id="PF00704">
    <property type="entry name" value="Glyco_hydro_18"/>
    <property type="match status" value="1"/>
</dbReference>
<evidence type="ECO:0000313" key="10">
    <source>
        <dbReference type="Proteomes" id="UP000823918"/>
    </source>
</evidence>
<reference evidence="9" key="2">
    <citation type="submission" date="2021-04" db="EMBL/GenBank/DDBJ databases">
        <authorList>
            <person name="Gilroy R."/>
        </authorList>
    </citation>
    <scope>NUCLEOTIDE SEQUENCE</scope>
    <source>
        <strain evidence="9">5933</strain>
    </source>
</reference>
<dbReference type="InterPro" id="IPR011583">
    <property type="entry name" value="Chitinase_II/V-like_cat"/>
</dbReference>
<evidence type="ECO:0000256" key="2">
    <source>
        <dbReference type="ARBA" id="ARBA00012729"/>
    </source>
</evidence>
<protein>
    <recommendedName>
        <fullName evidence="2">chitinase</fullName>
        <ecNumber evidence="2">3.2.1.14</ecNumber>
    </recommendedName>
</protein>
<dbReference type="GO" id="GO:0008061">
    <property type="term" value="F:chitin binding"/>
    <property type="evidence" value="ECO:0007669"/>
    <property type="project" value="InterPro"/>
</dbReference>
<keyword evidence="5 6" id="KW-0326">Glycosidase</keyword>
<reference evidence="9" key="1">
    <citation type="journal article" date="2021" name="PeerJ">
        <title>Extensive microbial diversity within the chicken gut microbiome revealed by metagenomics and culture.</title>
        <authorList>
            <person name="Gilroy R."/>
            <person name="Ravi A."/>
            <person name="Getino M."/>
            <person name="Pursley I."/>
            <person name="Horton D.L."/>
            <person name="Alikhan N.F."/>
            <person name="Baker D."/>
            <person name="Gharbi K."/>
            <person name="Hall N."/>
            <person name="Watson M."/>
            <person name="Adriaenssens E.M."/>
            <person name="Foster-Nyarko E."/>
            <person name="Jarju S."/>
            <person name="Secka A."/>
            <person name="Antonio M."/>
            <person name="Oren A."/>
            <person name="Chaudhuri R.R."/>
            <person name="La Ragione R."/>
            <person name="Hildebrand F."/>
            <person name="Pallen M.J."/>
        </authorList>
    </citation>
    <scope>NUCLEOTIDE SEQUENCE</scope>
    <source>
        <strain evidence="9">5933</strain>
    </source>
</reference>
<evidence type="ECO:0000256" key="4">
    <source>
        <dbReference type="ARBA" id="ARBA00023024"/>
    </source>
</evidence>
<sequence>MSVEINHKTNPKECCTVQKKKVIAYVSTKDLPMMQENDIKMLDVINLAFGHIQNDAVVYEPGEYAEYFAKIKSVNPECAIVLSVGGWSAGGFSEAASTKTGRETVAKTSLELIKKYNLDGLDLDWEYPCIGIAGIASSPEDKENFTLLLKEIRELFNTYTEKKLLLTIAAGGDSYYTRCTNMKEVQEYLDYVQLMTYDLRGGFVTHAGHHTNLYTKDADLLPVSTDFAVKCFYEAGVPKEKLVIGVAFYSRMWKNVPDVDHGYMQMAGTTGGYGPSYGDLKENYINKNGYVRYWDDEAKAPWLFNGETFLSYDDEQSIAEKAAYVNREGLLGAMYWEYGLDTTFTLTGCLRRALDQ</sequence>
<dbReference type="SUPFAM" id="SSF54556">
    <property type="entry name" value="Chitinase insertion domain"/>
    <property type="match status" value="1"/>
</dbReference>
<dbReference type="PANTHER" id="PTHR11177:SF317">
    <property type="entry name" value="CHITINASE 12-RELATED"/>
    <property type="match status" value="1"/>
</dbReference>
<dbReference type="AlphaFoldDB" id="A0A9D2Q4G2"/>
<accession>A0A9D2Q4G2</accession>
<evidence type="ECO:0000256" key="7">
    <source>
        <dbReference type="RuleBase" id="RU004453"/>
    </source>
</evidence>
<evidence type="ECO:0000256" key="3">
    <source>
        <dbReference type="ARBA" id="ARBA00022801"/>
    </source>
</evidence>
<keyword evidence="4" id="KW-0146">Chitin degradation</keyword>
<dbReference type="EC" id="3.2.1.14" evidence="2"/>